<keyword evidence="3" id="KW-0328">Glycosyltransferase</keyword>
<gene>
    <name evidence="10" type="ORF">M2283_007063</name>
</gene>
<proteinExistence type="predicted"/>
<name>A0ABT6LVA1_9ACTN</name>
<feature type="transmembrane region" description="Helical" evidence="9">
    <location>
        <begin position="32"/>
        <end position="52"/>
    </location>
</feature>
<keyword evidence="5 9" id="KW-0812">Transmembrane</keyword>
<keyword evidence="4" id="KW-0808">Transferase</keyword>
<evidence type="ECO:0000256" key="6">
    <source>
        <dbReference type="ARBA" id="ARBA00022989"/>
    </source>
</evidence>
<sequence length="150" mass="15666">MTNSAHIMPVPAATSADDDGHMGTSVRALPAWAAPAALGAVLVLAGVLYGWALGSLGWGNSYYSAAVKSMGKSWTNFLFGSFDPAGVITVDKPPAALWPQVVSSKIFGLHGWARGPSWRRPRCGGSPWSPCGRASDRTSAAARTARPGIW</sequence>
<dbReference type="EMBL" id="JARXVH010000013">
    <property type="protein sequence ID" value="MDH6219724.1"/>
    <property type="molecule type" value="Genomic_DNA"/>
</dbReference>
<evidence type="ECO:0000256" key="5">
    <source>
        <dbReference type="ARBA" id="ARBA00022692"/>
    </source>
</evidence>
<reference evidence="10 11" key="1">
    <citation type="submission" date="2023-04" db="EMBL/GenBank/DDBJ databases">
        <title>Forest soil microbial communities from Buena Vista Peninsula, Colon Province, Panama.</title>
        <authorList>
            <person name="Bouskill N."/>
        </authorList>
    </citation>
    <scope>NUCLEOTIDE SEQUENCE [LARGE SCALE GENOMIC DNA]</scope>
    <source>
        <strain evidence="10 11">GGS1</strain>
    </source>
</reference>
<evidence type="ECO:0000313" key="11">
    <source>
        <dbReference type="Proteomes" id="UP001160499"/>
    </source>
</evidence>
<feature type="compositionally biased region" description="Low complexity" evidence="8">
    <location>
        <begin position="137"/>
        <end position="150"/>
    </location>
</feature>
<evidence type="ECO:0000256" key="1">
    <source>
        <dbReference type="ARBA" id="ARBA00004651"/>
    </source>
</evidence>
<feature type="region of interest" description="Disordered" evidence="8">
    <location>
        <begin position="129"/>
        <end position="150"/>
    </location>
</feature>
<comment type="caution">
    <text evidence="10">The sequence shown here is derived from an EMBL/GenBank/DDBJ whole genome shotgun (WGS) entry which is preliminary data.</text>
</comment>
<dbReference type="PANTHER" id="PTHR33908:SF3">
    <property type="entry name" value="UNDECAPRENYL PHOSPHATE-ALPHA-4-AMINO-4-DEOXY-L-ARABINOSE ARABINOSYL TRANSFERASE"/>
    <property type="match status" value="1"/>
</dbReference>
<evidence type="ECO:0000256" key="2">
    <source>
        <dbReference type="ARBA" id="ARBA00022475"/>
    </source>
</evidence>
<keyword evidence="6 9" id="KW-1133">Transmembrane helix</keyword>
<evidence type="ECO:0000256" key="3">
    <source>
        <dbReference type="ARBA" id="ARBA00022676"/>
    </source>
</evidence>
<dbReference type="RefSeq" id="WP_280880515.1">
    <property type="nucleotide sequence ID" value="NZ_JARXVH010000013.1"/>
</dbReference>
<keyword evidence="11" id="KW-1185">Reference proteome</keyword>
<evidence type="ECO:0000256" key="4">
    <source>
        <dbReference type="ARBA" id="ARBA00022679"/>
    </source>
</evidence>
<evidence type="ECO:0000256" key="7">
    <source>
        <dbReference type="ARBA" id="ARBA00023136"/>
    </source>
</evidence>
<protein>
    <submittedName>
        <fullName evidence="10">Uncharacterized protein</fullName>
    </submittedName>
</protein>
<evidence type="ECO:0000256" key="9">
    <source>
        <dbReference type="SAM" id="Phobius"/>
    </source>
</evidence>
<dbReference type="Proteomes" id="UP001160499">
    <property type="component" value="Unassembled WGS sequence"/>
</dbReference>
<dbReference type="PANTHER" id="PTHR33908">
    <property type="entry name" value="MANNOSYLTRANSFERASE YKCB-RELATED"/>
    <property type="match status" value="1"/>
</dbReference>
<keyword evidence="7 9" id="KW-0472">Membrane</keyword>
<organism evidence="10 11">
    <name type="scientific">Streptomyces pseudovenezuelae</name>
    <dbReference type="NCBI Taxonomy" id="67350"/>
    <lineage>
        <taxon>Bacteria</taxon>
        <taxon>Bacillati</taxon>
        <taxon>Actinomycetota</taxon>
        <taxon>Actinomycetes</taxon>
        <taxon>Kitasatosporales</taxon>
        <taxon>Streptomycetaceae</taxon>
        <taxon>Streptomyces</taxon>
        <taxon>Streptomyces aurantiacus group</taxon>
    </lineage>
</organism>
<evidence type="ECO:0000313" key="10">
    <source>
        <dbReference type="EMBL" id="MDH6219724.1"/>
    </source>
</evidence>
<keyword evidence="2" id="KW-1003">Cell membrane</keyword>
<comment type="subcellular location">
    <subcellularLocation>
        <location evidence="1">Cell membrane</location>
        <topology evidence="1">Multi-pass membrane protein</topology>
    </subcellularLocation>
</comment>
<dbReference type="InterPro" id="IPR050297">
    <property type="entry name" value="LipidA_mod_glycosyltrf_83"/>
</dbReference>
<accession>A0ABT6LVA1</accession>
<evidence type="ECO:0000256" key="8">
    <source>
        <dbReference type="SAM" id="MobiDB-lite"/>
    </source>
</evidence>